<dbReference type="Pfam" id="PF01112">
    <property type="entry name" value="Asparaginase_2"/>
    <property type="match status" value="1"/>
</dbReference>
<dbReference type="PANTHER" id="PTHR10188">
    <property type="entry name" value="L-ASPARAGINASE"/>
    <property type="match status" value="1"/>
</dbReference>
<protein>
    <recommendedName>
        <fullName evidence="5">Isoaspartyl peptidase/L-asparaginase</fullName>
        <ecNumber evidence="3">3.4.19.5</ecNumber>
        <ecNumber evidence="4">3.5.1.1</ecNumber>
    </recommendedName>
    <alternativeName>
        <fullName evidence="10">Asparaginase-like protein 1</fullName>
    </alternativeName>
    <alternativeName>
        <fullName evidence="13">Beta-aspartyl-peptidase</fullName>
    </alternativeName>
    <alternativeName>
        <fullName evidence="11">Isoaspartyl dipeptidase</fullName>
    </alternativeName>
    <alternativeName>
        <fullName evidence="12">L-asparagine amidohydrolase</fullName>
    </alternativeName>
</protein>
<reference evidence="19" key="1">
    <citation type="journal article" date="2018" name="Biotechnol. Bioeng.">
        <title>A reference genome of the Chinese hamster based on a hybrid assembly strategy.</title>
        <authorList>
            <person name="Rupp O."/>
            <person name="MacDonald M.L."/>
            <person name="Li S."/>
            <person name="Dhiman H."/>
            <person name="Polson S."/>
            <person name="Griep S."/>
            <person name="Heffner K."/>
            <person name="Hernandez I."/>
            <person name="Brinkrolf K."/>
            <person name="Jadhav V."/>
            <person name="Samoudi M."/>
            <person name="Hao H."/>
            <person name="Kingham B."/>
            <person name="Goesmann A."/>
            <person name="Betenbaugh M.J."/>
            <person name="Lewis N.E."/>
            <person name="Borth N."/>
            <person name="Lee K.H."/>
        </authorList>
    </citation>
    <scope>NUCLEOTIDE SEQUENCE [LARGE SCALE GENOMIC DNA]</scope>
    <source>
        <strain evidence="19">17A/GY</strain>
    </source>
</reference>
<dbReference type="InterPro" id="IPR033844">
    <property type="entry name" value="ASRGL1_meta"/>
</dbReference>
<evidence type="ECO:0000256" key="5">
    <source>
        <dbReference type="ARBA" id="ARBA00022280"/>
    </source>
</evidence>
<evidence type="ECO:0000256" key="16">
    <source>
        <dbReference type="PIRSR" id="PIRSR600246-2"/>
    </source>
</evidence>
<comment type="subunit">
    <text evidence="9">Heterodimer of an alpha and beta chain produced by autocleavage. This heterodimer may then dimerize in turn, giving rise to a heterotetramer.</text>
</comment>
<dbReference type="EC" id="3.4.19.5" evidence="3"/>
<reference evidence="19" key="2">
    <citation type="journal article" date="2020" name="Biotechnol. Bioeng.">
        <title>Chromosome-scale scaffolds for the Chinese hamster reference genome assembly to facilitate the study of the CHO epigenome.</title>
        <authorList>
            <person name="Hilliard W."/>
            <person name="MacDonald M."/>
            <person name="Lee K.H."/>
        </authorList>
    </citation>
    <scope>NUCLEOTIDE SEQUENCE [LARGE SCALE GENOMIC DNA]</scope>
    <source>
        <strain evidence="19">17A/GY</strain>
    </source>
</reference>
<keyword evidence="8" id="KW-0068">Autocatalytic cleavage</keyword>
<name>A0A9J7JDP9_CRIGR</name>
<dbReference type="FunFam" id="3.60.20.30:FF:000001">
    <property type="entry name" value="Isoaspartyl peptidase/L-asparaginase"/>
    <property type="match status" value="1"/>
</dbReference>
<dbReference type="KEGG" id="cge:100754434"/>
<sequence length="389" mass="40923">MATAPPRDSVPSVRGSVTAPASPTARGSVDVNLVVVVHGGGASNISADRKERVREVMAKAATEGYNILKAGGSAVDAVEGAVVILENDPEFNAGCGSVLNEKGDIEMDASIMDGKDLSSGAVSAVRCIENPVKLARLVMEKTPHCFLTAHGAEKFAADVGMPQIPVEKLITERSKKHLEKEKLDKGGQKPDCPKNMGTVGAVALDCKGNLAYATSTGGIVNKMVGRVGDSPCIGAGGYADNDLGAVSTTGHGESILKVNLARLALFHVEQGKTVDEAAELALNYMKSKLKGLGGLILVNKTGDWVAKWTSTSMPWAAVKNGKLQAGIDLCETRTSDLNFTVAPDPGLSCEPVLLCIKENERHGVRMELEAALLTTMGPWECQHSRIFHL</sequence>
<evidence type="ECO:0000256" key="13">
    <source>
        <dbReference type="ARBA" id="ARBA00030667"/>
    </source>
</evidence>
<dbReference type="EC" id="3.5.1.1" evidence="4"/>
<evidence type="ECO:0000256" key="17">
    <source>
        <dbReference type="PIRSR" id="PIRSR600246-3"/>
    </source>
</evidence>
<evidence type="ECO:0000256" key="10">
    <source>
        <dbReference type="ARBA" id="ARBA00029701"/>
    </source>
</evidence>
<keyword evidence="19" id="KW-1185">Reference proteome</keyword>
<accession>A0A9J7JDP9</accession>
<dbReference type="CDD" id="cd04702">
    <property type="entry name" value="ASRGL1_like"/>
    <property type="match status" value="1"/>
</dbReference>
<dbReference type="RefSeq" id="XP_027264108.1">
    <property type="nucleotide sequence ID" value="XM_027408307.2"/>
</dbReference>
<dbReference type="GO" id="GO:0006508">
    <property type="term" value="P:proteolysis"/>
    <property type="evidence" value="ECO:0007669"/>
    <property type="project" value="UniProtKB-KW"/>
</dbReference>
<dbReference type="Proteomes" id="UP001108280">
    <property type="component" value="Chromosome 3"/>
</dbReference>
<evidence type="ECO:0000256" key="4">
    <source>
        <dbReference type="ARBA" id="ARBA00012920"/>
    </source>
</evidence>
<evidence type="ECO:0000313" key="19">
    <source>
        <dbReference type="Proteomes" id="UP001108280"/>
    </source>
</evidence>
<keyword evidence="7" id="KW-0378">Hydrolase</keyword>
<evidence type="ECO:0000256" key="12">
    <source>
        <dbReference type="ARBA" id="ARBA00030414"/>
    </source>
</evidence>
<evidence type="ECO:0000256" key="14">
    <source>
        <dbReference type="ARBA" id="ARBA00049366"/>
    </source>
</evidence>
<evidence type="ECO:0000256" key="2">
    <source>
        <dbReference type="ARBA" id="ARBA00010872"/>
    </source>
</evidence>
<dbReference type="GeneID" id="100754434"/>
<feature type="binding site" evidence="16">
    <location>
        <begin position="226"/>
        <end position="229"/>
    </location>
    <ligand>
        <name>substrate</name>
    </ligand>
</feature>
<evidence type="ECO:0000256" key="11">
    <source>
        <dbReference type="ARBA" id="ARBA00029780"/>
    </source>
</evidence>
<evidence type="ECO:0000256" key="3">
    <source>
        <dbReference type="ARBA" id="ARBA00012879"/>
    </source>
</evidence>
<evidence type="ECO:0000256" key="7">
    <source>
        <dbReference type="ARBA" id="ARBA00022801"/>
    </source>
</evidence>
<feature type="active site" description="Nucleophile" evidence="15">
    <location>
        <position position="198"/>
    </location>
</feature>
<evidence type="ECO:0000256" key="1">
    <source>
        <dbReference type="ARBA" id="ARBA00000306"/>
    </source>
</evidence>
<dbReference type="InterPro" id="IPR029055">
    <property type="entry name" value="Ntn_hydrolases_N"/>
</dbReference>
<evidence type="ECO:0000256" key="6">
    <source>
        <dbReference type="ARBA" id="ARBA00022670"/>
    </source>
</evidence>
<dbReference type="InterPro" id="IPR000246">
    <property type="entry name" value="Peptidase_T2"/>
</dbReference>
<reference evidence="20" key="3">
    <citation type="submission" date="2025-08" db="UniProtKB">
        <authorList>
            <consortium name="RefSeq"/>
        </authorList>
    </citation>
    <scope>IDENTIFICATION</scope>
    <source>
        <strain evidence="20">17A/GY</strain>
        <tissue evidence="20">Liver</tissue>
    </source>
</reference>
<comment type="catalytic activity">
    <reaction evidence="1">
        <text>Cleavage of a beta-linked Asp residue from the N-terminus of a polypeptide.</text>
        <dbReference type="EC" id="3.4.19.5"/>
    </reaction>
</comment>
<dbReference type="GO" id="GO:0033345">
    <property type="term" value="P:L-asparagine catabolic process via L-aspartate"/>
    <property type="evidence" value="ECO:0007669"/>
    <property type="project" value="TreeGrafter"/>
</dbReference>
<feature type="region of interest" description="Disordered" evidence="18">
    <location>
        <begin position="1"/>
        <end position="25"/>
    </location>
</feature>
<dbReference type="GO" id="GO:0005737">
    <property type="term" value="C:cytoplasm"/>
    <property type="evidence" value="ECO:0007669"/>
    <property type="project" value="TreeGrafter"/>
</dbReference>
<dbReference type="OrthoDB" id="2262349at2759"/>
<feature type="site" description="Cleavage; by autolysis" evidence="17">
    <location>
        <begin position="197"/>
        <end position="198"/>
    </location>
</feature>
<dbReference type="PANTHER" id="PTHR10188:SF41">
    <property type="entry name" value="ISOASPARTYL PEPTIDASE_L-ASPARAGINASE"/>
    <property type="match status" value="1"/>
</dbReference>
<dbReference type="AlphaFoldDB" id="A0A9J7JDP9"/>
<organism evidence="19 20">
    <name type="scientific">Cricetulus griseus</name>
    <name type="common">Chinese hamster</name>
    <name type="synonym">Cricetulus barabensis griseus</name>
    <dbReference type="NCBI Taxonomy" id="10029"/>
    <lineage>
        <taxon>Eukaryota</taxon>
        <taxon>Metazoa</taxon>
        <taxon>Chordata</taxon>
        <taxon>Craniata</taxon>
        <taxon>Vertebrata</taxon>
        <taxon>Euteleostomi</taxon>
        <taxon>Mammalia</taxon>
        <taxon>Eutheria</taxon>
        <taxon>Euarchontoglires</taxon>
        <taxon>Glires</taxon>
        <taxon>Rodentia</taxon>
        <taxon>Myomorpha</taxon>
        <taxon>Muroidea</taxon>
        <taxon>Cricetidae</taxon>
        <taxon>Cricetinae</taxon>
        <taxon>Cricetulus</taxon>
    </lineage>
</organism>
<keyword evidence="6" id="KW-0645">Protease</keyword>
<evidence type="ECO:0000256" key="18">
    <source>
        <dbReference type="SAM" id="MobiDB-lite"/>
    </source>
</evidence>
<evidence type="ECO:0000256" key="15">
    <source>
        <dbReference type="PIRSR" id="PIRSR600246-1"/>
    </source>
</evidence>
<dbReference type="GO" id="GO:0008798">
    <property type="term" value="F:beta-aspartyl-peptidase activity"/>
    <property type="evidence" value="ECO:0007669"/>
    <property type="project" value="UniProtKB-EC"/>
</dbReference>
<dbReference type="Gene3D" id="3.60.20.30">
    <property type="entry name" value="(Glycosyl)asparaginase"/>
    <property type="match status" value="1"/>
</dbReference>
<dbReference type="SUPFAM" id="SSF56235">
    <property type="entry name" value="N-terminal nucleophile aminohydrolases (Ntn hydrolases)"/>
    <property type="match status" value="1"/>
</dbReference>
<comment type="catalytic activity">
    <reaction evidence="14">
        <text>L-asparagine + H2O = L-aspartate + NH4(+)</text>
        <dbReference type="Rhea" id="RHEA:21016"/>
        <dbReference type="ChEBI" id="CHEBI:15377"/>
        <dbReference type="ChEBI" id="CHEBI:28938"/>
        <dbReference type="ChEBI" id="CHEBI:29991"/>
        <dbReference type="ChEBI" id="CHEBI:58048"/>
        <dbReference type="EC" id="3.5.1.1"/>
    </reaction>
</comment>
<proteinExistence type="inferred from homology"/>
<evidence type="ECO:0000256" key="8">
    <source>
        <dbReference type="ARBA" id="ARBA00022813"/>
    </source>
</evidence>
<dbReference type="GO" id="GO:0004067">
    <property type="term" value="F:asparaginase activity"/>
    <property type="evidence" value="ECO:0007669"/>
    <property type="project" value="UniProtKB-EC"/>
</dbReference>
<dbReference type="CTD" id="80150"/>
<gene>
    <name evidence="20" type="primary">Asrgl1</name>
</gene>
<comment type="similarity">
    <text evidence="2">Belongs to the Ntn-hydrolase family.</text>
</comment>
<feature type="binding site" evidence="16">
    <location>
        <begin position="249"/>
        <end position="252"/>
    </location>
    <ligand>
        <name>substrate</name>
    </ligand>
</feature>
<evidence type="ECO:0000313" key="20">
    <source>
        <dbReference type="RefSeq" id="XP_027264108.1"/>
    </source>
</evidence>
<evidence type="ECO:0000256" key="9">
    <source>
        <dbReference type="ARBA" id="ARBA00025988"/>
    </source>
</evidence>